<evidence type="ECO:0000313" key="13">
    <source>
        <dbReference type="EMBL" id="TVU32332.1"/>
    </source>
</evidence>
<evidence type="ECO:0000256" key="5">
    <source>
        <dbReference type="ARBA" id="ARBA00022729"/>
    </source>
</evidence>
<evidence type="ECO:0000256" key="6">
    <source>
        <dbReference type="ARBA" id="ARBA00022974"/>
    </source>
</evidence>
<evidence type="ECO:0000256" key="4">
    <source>
        <dbReference type="ARBA" id="ARBA00022622"/>
    </source>
</evidence>
<dbReference type="SUPFAM" id="SSF82153">
    <property type="entry name" value="FAS1 domain"/>
    <property type="match status" value="1"/>
</dbReference>
<comment type="subcellular location">
    <subcellularLocation>
        <location evidence="1">Cell membrane</location>
        <topology evidence="1">Lipid-anchor</topology>
        <topology evidence="1">GPI-anchor</topology>
    </subcellularLocation>
</comment>
<name>A0A5J9V7X1_9POAL</name>
<evidence type="ECO:0000256" key="9">
    <source>
        <dbReference type="ARBA" id="ARBA00024686"/>
    </source>
</evidence>
<dbReference type="InterPro" id="IPR000782">
    <property type="entry name" value="FAS1_domain"/>
</dbReference>
<evidence type="ECO:0000256" key="1">
    <source>
        <dbReference type="ARBA" id="ARBA00004609"/>
    </source>
</evidence>
<keyword evidence="6" id="KW-0654">Proteoglycan</keyword>
<keyword evidence="7" id="KW-0472">Membrane</keyword>
<dbReference type="Gramene" id="TVU32332">
    <property type="protein sequence ID" value="TVU32332"/>
    <property type="gene ID" value="EJB05_24057"/>
</dbReference>
<dbReference type="AlphaFoldDB" id="A0A5J9V7X1"/>
<feature type="signal peptide" evidence="11">
    <location>
        <begin position="1"/>
        <end position="21"/>
    </location>
</feature>
<dbReference type="GO" id="GO:0098552">
    <property type="term" value="C:side of membrane"/>
    <property type="evidence" value="ECO:0007669"/>
    <property type="project" value="UniProtKB-KW"/>
</dbReference>
<dbReference type="SMART" id="SM00554">
    <property type="entry name" value="FAS1"/>
    <property type="match status" value="1"/>
</dbReference>
<dbReference type="PANTHER" id="PTHR32077:SF87">
    <property type="entry name" value="OS02G0308400 PROTEIN"/>
    <property type="match status" value="1"/>
</dbReference>
<evidence type="ECO:0000313" key="14">
    <source>
        <dbReference type="Proteomes" id="UP000324897"/>
    </source>
</evidence>
<feature type="chain" id="PRO_5023834143" description="FAS1 domain-containing protein" evidence="11">
    <location>
        <begin position="22"/>
        <end position="263"/>
    </location>
</feature>
<keyword evidence="4" id="KW-0336">GPI-anchor</keyword>
<evidence type="ECO:0000256" key="10">
    <source>
        <dbReference type="SAM" id="MobiDB-lite"/>
    </source>
</evidence>
<dbReference type="PROSITE" id="PS50213">
    <property type="entry name" value="FAS1"/>
    <property type="match status" value="1"/>
</dbReference>
<dbReference type="PANTHER" id="PTHR32077">
    <property type="entry name" value="FASCICLIN-LIKE ARABINOGALACTAN PROTEIN"/>
    <property type="match status" value="1"/>
</dbReference>
<feature type="non-terminal residue" evidence="13">
    <location>
        <position position="1"/>
    </location>
</feature>
<dbReference type="EMBL" id="RWGY01000011">
    <property type="protein sequence ID" value="TVU32332.1"/>
    <property type="molecule type" value="Genomic_DNA"/>
</dbReference>
<comment type="similarity">
    <text evidence="2">Belongs to the fasciclin-like AGP family.</text>
</comment>
<evidence type="ECO:0000256" key="7">
    <source>
        <dbReference type="ARBA" id="ARBA00023136"/>
    </source>
</evidence>
<protein>
    <recommendedName>
        <fullName evidence="12">FAS1 domain-containing protein</fullName>
    </recommendedName>
</protein>
<dbReference type="OrthoDB" id="286301at2759"/>
<evidence type="ECO:0000256" key="2">
    <source>
        <dbReference type="ARBA" id="ARBA00007843"/>
    </source>
</evidence>
<keyword evidence="3" id="KW-1003">Cell membrane</keyword>
<dbReference type="Gene3D" id="2.30.180.10">
    <property type="entry name" value="FAS1 domain"/>
    <property type="match status" value="1"/>
</dbReference>
<keyword evidence="8" id="KW-0325">Glycoprotein</keyword>
<keyword evidence="5 11" id="KW-0732">Signal</keyword>
<feature type="compositionally biased region" description="Low complexity" evidence="10">
    <location>
        <begin position="192"/>
        <end position="205"/>
    </location>
</feature>
<dbReference type="Pfam" id="PF02469">
    <property type="entry name" value="Fasciclin"/>
    <property type="match status" value="1"/>
</dbReference>
<gene>
    <name evidence="13" type="ORF">EJB05_24057</name>
</gene>
<evidence type="ECO:0000256" key="8">
    <source>
        <dbReference type="ARBA" id="ARBA00023180"/>
    </source>
</evidence>
<feature type="domain" description="FAS1" evidence="12">
    <location>
        <begin position="34"/>
        <end position="180"/>
    </location>
</feature>
<accession>A0A5J9V7X1</accession>
<keyword evidence="4" id="KW-0449">Lipoprotein</keyword>
<dbReference type="GO" id="GO:0009834">
    <property type="term" value="P:plant-type secondary cell wall biogenesis"/>
    <property type="evidence" value="ECO:0007669"/>
    <property type="project" value="UniProtKB-ARBA"/>
</dbReference>
<comment type="caution">
    <text evidence="13">The sequence shown here is derived from an EMBL/GenBank/DDBJ whole genome shotgun (WGS) entry which is preliminary data.</text>
</comment>
<evidence type="ECO:0000256" key="11">
    <source>
        <dbReference type="SAM" id="SignalP"/>
    </source>
</evidence>
<evidence type="ECO:0000259" key="12">
    <source>
        <dbReference type="PROSITE" id="PS50213"/>
    </source>
</evidence>
<comment type="function">
    <text evidence="9">May be a cell surface adhesion protein.</text>
</comment>
<sequence length="263" mass="27069">MASHTFVLLLLPFLFATAAAAADVAQGPTPQLSEANLTRILEKGEQYTTLLRLLNTTRVLDQLHGQLRDSYDGITFFAPTDSAFAKLSPGTLNALNDQDQTQLVLYHVLPRYYSLATFQTASNPLHTEASGPGGAYSVNVTTGTAAGSLVRVSTGVVAVPLSNTMLAEFPLAVYSLDDVLLPEQLFGGGKAATGKQASAPAPAAAARKKGAAPKSDVAAGPSAAEAPGMEEGDESSTNAAAERGSTVLAALALMVVVVNIVVA</sequence>
<reference evidence="13 14" key="1">
    <citation type="journal article" date="2019" name="Sci. Rep.">
        <title>A high-quality genome of Eragrostis curvula grass provides insights into Poaceae evolution and supports new strategies to enhance forage quality.</title>
        <authorList>
            <person name="Carballo J."/>
            <person name="Santos B.A.C.M."/>
            <person name="Zappacosta D."/>
            <person name="Garbus I."/>
            <person name="Selva J.P."/>
            <person name="Gallo C.A."/>
            <person name="Diaz A."/>
            <person name="Albertini E."/>
            <person name="Caccamo M."/>
            <person name="Echenique V."/>
        </authorList>
    </citation>
    <scope>NUCLEOTIDE SEQUENCE [LARGE SCALE GENOMIC DNA]</scope>
    <source>
        <strain evidence="14">cv. Victoria</strain>
        <tissue evidence="13">Leaf</tissue>
    </source>
</reference>
<dbReference type="Proteomes" id="UP000324897">
    <property type="component" value="Chromosome 1"/>
</dbReference>
<dbReference type="GO" id="GO:0005886">
    <property type="term" value="C:plasma membrane"/>
    <property type="evidence" value="ECO:0007669"/>
    <property type="project" value="UniProtKB-SubCell"/>
</dbReference>
<dbReference type="InterPro" id="IPR045003">
    <property type="entry name" value="FLA_A"/>
</dbReference>
<feature type="region of interest" description="Disordered" evidence="10">
    <location>
        <begin position="191"/>
        <end position="240"/>
    </location>
</feature>
<organism evidence="13 14">
    <name type="scientific">Eragrostis curvula</name>
    <name type="common">weeping love grass</name>
    <dbReference type="NCBI Taxonomy" id="38414"/>
    <lineage>
        <taxon>Eukaryota</taxon>
        <taxon>Viridiplantae</taxon>
        <taxon>Streptophyta</taxon>
        <taxon>Embryophyta</taxon>
        <taxon>Tracheophyta</taxon>
        <taxon>Spermatophyta</taxon>
        <taxon>Magnoliopsida</taxon>
        <taxon>Liliopsida</taxon>
        <taxon>Poales</taxon>
        <taxon>Poaceae</taxon>
        <taxon>PACMAD clade</taxon>
        <taxon>Chloridoideae</taxon>
        <taxon>Eragrostideae</taxon>
        <taxon>Eragrostidinae</taxon>
        <taxon>Eragrostis</taxon>
    </lineage>
</organism>
<dbReference type="InterPro" id="IPR036378">
    <property type="entry name" value="FAS1_dom_sf"/>
</dbReference>
<dbReference type="FunFam" id="2.30.180.10:FF:000006">
    <property type="entry name" value="Fasciclin-like arabinogalactan protein 11"/>
    <property type="match status" value="1"/>
</dbReference>
<proteinExistence type="inferred from homology"/>
<evidence type="ECO:0000256" key="3">
    <source>
        <dbReference type="ARBA" id="ARBA00022475"/>
    </source>
</evidence>
<keyword evidence="14" id="KW-1185">Reference proteome</keyword>